<reference evidence="1" key="1">
    <citation type="submission" date="2019-09" db="EMBL/GenBank/DDBJ databases">
        <title>Complete genome sequencing of four Arcobacter species reveals a diverse suite of mobile elements.</title>
        <authorList>
            <person name="Miller W.G."/>
            <person name="Yee E."/>
            <person name="Bono J.L."/>
        </authorList>
    </citation>
    <scope>NUCLEOTIDE SEQUENCE [LARGE SCALE GENOMIC DNA]</scope>
    <source>
        <strain evidence="1">LMG 26638</strain>
    </source>
</reference>
<proteinExistence type="predicted"/>
<sequence>MKKTILATIMFLSSMSLYSDSSIGVRITAPIGNNGVIELGARSDDHRYNNRYKNFNYRKNAYYDDYGYYFGYFDRKGYFFNNIFFLFDSRYTYHDRLHKRGYFRPNHAHYRPYKHHKINNWNKIHKYRDLNRPIYGHYYEKNKTRYYKHRKSKSDYHHRR</sequence>
<reference evidence="1" key="2">
    <citation type="submission" date="2019-09" db="EMBL/GenBank/DDBJ databases">
        <title>Taxonomic note: a critical rebuttal of the proposed division of the genus Arcobacter into six genera, emended descriptions of Arcobacter anaerophilus and the genus Arcobacter, and an assessment of genus-level boundaries for Epsilonproteobacteria using in silico genomic comparator tools.</title>
        <authorList>
            <person name="On S.L.W."/>
            <person name="Miller W.G."/>
            <person name="Biggs P."/>
            <person name="Cornelius A."/>
            <person name="Vandamme P."/>
        </authorList>
    </citation>
    <scope>NUCLEOTIDE SEQUENCE [LARGE SCALE GENOMIC DNA]</scope>
    <source>
        <strain evidence="1">LMG 26638</strain>
    </source>
</reference>
<dbReference type="OrthoDB" id="5348716at2"/>
<name>A0A5C2H362_9BACT</name>
<dbReference type="KEGG" id="apai:APAC_0227"/>
<dbReference type="RefSeq" id="WP_130232363.1">
    <property type="nucleotide sequence ID" value="NZ_BMEF01000001.1"/>
</dbReference>
<dbReference type="AlphaFoldDB" id="A0A5C2H362"/>
<keyword evidence="2" id="KW-1185">Reference proteome</keyword>
<protein>
    <submittedName>
        <fullName evidence="1">Uncharacterized protein</fullName>
    </submittedName>
</protein>
<dbReference type="Proteomes" id="UP000322726">
    <property type="component" value="Chromosome"/>
</dbReference>
<evidence type="ECO:0000313" key="1">
    <source>
        <dbReference type="EMBL" id="QEP33390.1"/>
    </source>
</evidence>
<evidence type="ECO:0000313" key="2">
    <source>
        <dbReference type="Proteomes" id="UP000322726"/>
    </source>
</evidence>
<dbReference type="EMBL" id="CP035928">
    <property type="protein sequence ID" value="QEP33390.1"/>
    <property type="molecule type" value="Genomic_DNA"/>
</dbReference>
<gene>
    <name evidence="1" type="ORF">APAC_0227</name>
</gene>
<organism evidence="1 2">
    <name type="scientific">Malaciobacter pacificus</name>
    <dbReference type="NCBI Taxonomy" id="1080223"/>
    <lineage>
        <taxon>Bacteria</taxon>
        <taxon>Pseudomonadati</taxon>
        <taxon>Campylobacterota</taxon>
        <taxon>Epsilonproteobacteria</taxon>
        <taxon>Campylobacterales</taxon>
        <taxon>Arcobacteraceae</taxon>
        <taxon>Malaciobacter</taxon>
    </lineage>
</organism>
<accession>A0A5C2H362</accession>